<name>A0A151P6G2_ALLMI</name>
<accession>A0A151P6G2</accession>
<proteinExistence type="predicted"/>
<dbReference type="EMBL" id="AKHW03000695">
    <property type="protein sequence ID" value="KYO44656.1"/>
    <property type="molecule type" value="Genomic_DNA"/>
</dbReference>
<keyword evidence="2" id="KW-1185">Reference proteome</keyword>
<sequence>MGTAATSFARRERTGIPARSPVLQRAHLLVISDTQEMDPHIGVLPSNRSNGVLSPVSTTQELLVSQGWRWIQEQ</sequence>
<protein>
    <submittedName>
        <fullName evidence="1">Uncharacterized protein</fullName>
    </submittedName>
</protein>
<gene>
    <name evidence="1" type="ORF">Y1Q_0010464</name>
</gene>
<reference evidence="1 2" key="1">
    <citation type="journal article" date="2012" name="Genome Biol.">
        <title>Sequencing three crocodilian genomes to illuminate the evolution of archosaurs and amniotes.</title>
        <authorList>
            <person name="St John J.A."/>
            <person name="Braun E.L."/>
            <person name="Isberg S.R."/>
            <person name="Miles L.G."/>
            <person name="Chong A.Y."/>
            <person name="Gongora J."/>
            <person name="Dalzell P."/>
            <person name="Moran C."/>
            <person name="Bed'hom B."/>
            <person name="Abzhanov A."/>
            <person name="Burgess S.C."/>
            <person name="Cooksey A.M."/>
            <person name="Castoe T.A."/>
            <person name="Crawford N.G."/>
            <person name="Densmore L.D."/>
            <person name="Drew J.C."/>
            <person name="Edwards S.V."/>
            <person name="Faircloth B.C."/>
            <person name="Fujita M.K."/>
            <person name="Greenwold M.J."/>
            <person name="Hoffmann F.G."/>
            <person name="Howard J.M."/>
            <person name="Iguchi T."/>
            <person name="Janes D.E."/>
            <person name="Khan S.Y."/>
            <person name="Kohno S."/>
            <person name="de Koning A.J."/>
            <person name="Lance S.L."/>
            <person name="McCarthy F.M."/>
            <person name="McCormack J.E."/>
            <person name="Merchant M.E."/>
            <person name="Peterson D.G."/>
            <person name="Pollock D.D."/>
            <person name="Pourmand N."/>
            <person name="Raney B.J."/>
            <person name="Roessler K.A."/>
            <person name="Sanford J.R."/>
            <person name="Sawyer R.H."/>
            <person name="Schmidt C.J."/>
            <person name="Triplett E.W."/>
            <person name="Tuberville T.D."/>
            <person name="Venegas-Anaya M."/>
            <person name="Howard J.T."/>
            <person name="Jarvis E.D."/>
            <person name="Guillette L.J.Jr."/>
            <person name="Glenn T.C."/>
            <person name="Green R.E."/>
            <person name="Ray D.A."/>
        </authorList>
    </citation>
    <scope>NUCLEOTIDE SEQUENCE [LARGE SCALE GENOMIC DNA]</scope>
    <source>
        <strain evidence="1">KSC_2009_1</strain>
    </source>
</reference>
<dbReference type="AlphaFoldDB" id="A0A151P6G2"/>
<organism evidence="1 2">
    <name type="scientific">Alligator mississippiensis</name>
    <name type="common">American alligator</name>
    <dbReference type="NCBI Taxonomy" id="8496"/>
    <lineage>
        <taxon>Eukaryota</taxon>
        <taxon>Metazoa</taxon>
        <taxon>Chordata</taxon>
        <taxon>Craniata</taxon>
        <taxon>Vertebrata</taxon>
        <taxon>Euteleostomi</taxon>
        <taxon>Archelosauria</taxon>
        <taxon>Archosauria</taxon>
        <taxon>Crocodylia</taxon>
        <taxon>Alligatoridae</taxon>
        <taxon>Alligatorinae</taxon>
        <taxon>Alligator</taxon>
    </lineage>
</organism>
<evidence type="ECO:0000313" key="1">
    <source>
        <dbReference type="EMBL" id="KYO44656.1"/>
    </source>
</evidence>
<evidence type="ECO:0000313" key="2">
    <source>
        <dbReference type="Proteomes" id="UP000050525"/>
    </source>
</evidence>
<comment type="caution">
    <text evidence="1">The sequence shown here is derived from an EMBL/GenBank/DDBJ whole genome shotgun (WGS) entry which is preliminary data.</text>
</comment>
<dbReference type="Proteomes" id="UP000050525">
    <property type="component" value="Unassembled WGS sequence"/>
</dbReference>